<dbReference type="EMBL" id="JAKEVY010000001">
    <property type="protein sequence ID" value="MCF1713572.1"/>
    <property type="molecule type" value="Genomic_DNA"/>
</dbReference>
<comment type="caution">
    <text evidence="1">The sequence shown here is derived from an EMBL/GenBank/DDBJ whole genome shotgun (WGS) entry which is preliminary data.</text>
</comment>
<keyword evidence="2" id="KW-1185">Reference proteome</keyword>
<protein>
    <submittedName>
        <fullName evidence="1">Ig-like domain-containing protein</fullName>
    </submittedName>
</protein>
<name>A0ABS9BEQ7_9BACT</name>
<dbReference type="Proteomes" id="UP001200145">
    <property type="component" value="Unassembled WGS sequence"/>
</dbReference>
<reference evidence="1 2" key="1">
    <citation type="submission" date="2022-01" db="EMBL/GenBank/DDBJ databases">
        <title>Flavihumibacter sp. nov., isolated from sediment of a river.</title>
        <authorList>
            <person name="Liu H."/>
        </authorList>
    </citation>
    <scope>NUCLEOTIDE SEQUENCE [LARGE SCALE GENOMIC DNA]</scope>
    <source>
        <strain evidence="1 2">RY-1</strain>
    </source>
</reference>
<dbReference type="RefSeq" id="WP_234864102.1">
    <property type="nucleotide sequence ID" value="NZ_JAKEVY010000001.1"/>
</dbReference>
<dbReference type="SUPFAM" id="SSF49464">
    <property type="entry name" value="Carboxypeptidase regulatory domain-like"/>
    <property type="match status" value="1"/>
</dbReference>
<organism evidence="1 2">
    <name type="scientific">Flavihumibacter fluminis</name>
    <dbReference type="NCBI Taxonomy" id="2909236"/>
    <lineage>
        <taxon>Bacteria</taxon>
        <taxon>Pseudomonadati</taxon>
        <taxon>Bacteroidota</taxon>
        <taxon>Chitinophagia</taxon>
        <taxon>Chitinophagales</taxon>
        <taxon>Chitinophagaceae</taxon>
        <taxon>Flavihumibacter</taxon>
    </lineage>
</organism>
<dbReference type="InterPro" id="IPR008969">
    <property type="entry name" value="CarboxyPept-like_regulatory"/>
</dbReference>
<dbReference type="PROSITE" id="PS51257">
    <property type="entry name" value="PROKAR_LIPOPROTEIN"/>
    <property type="match status" value="1"/>
</dbReference>
<accession>A0ABS9BEQ7</accession>
<proteinExistence type="predicted"/>
<evidence type="ECO:0000313" key="2">
    <source>
        <dbReference type="Proteomes" id="UP001200145"/>
    </source>
</evidence>
<gene>
    <name evidence="1" type="ORF">L0U88_02875</name>
</gene>
<evidence type="ECO:0000313" key="1">
    <source>
        <dbReference type="EMBL" id="MCF1713572.1"/>
    </source>
</evidence>
<sequence>MKHLIPLVLLGVITLYACTTEKENEGPDPEPTDRILEELAFSALPQTTASFLLSENADHVNVMGNQRKPLPAFKSLSVKPGKALGYVKDSYGRPVAGAHIGIRSSVVGGVYSNGTGVTNDKGYYEFTIPFGTAEFFSAAYTIDYGAGRAAIGLFPADSTLNSFASEAGVVKNFVLLPYGRGKSDAVSEKPWFGRNYFGGSIFISYDTKEPGDIWAPAGALLEGAEFELRLEPEEWLFHAAERKTIVIRKKTANLNFTIVNIPVGRYKISARLVGGGDLRLKEIGPYASSSFGLSPKQSVGSTTIWFNPDGAQASSTAAYTGNWRSIDVKIEMP</sequence>